<keyword evidence="7" id="KW-1185">Reference proteome</keyword>
<comment type="similarity">
    <text evidence="5">Belongs to the 4-toluene sulfonate uptake permease (TSUP) (TC 2.A.102) family.</text>
</comment>
<dbReference type="PANTHER" id="PTHR43701">
    <property type="entry name" value="MEMBRANE TRANSPORTER PROTEIN MJ0441-RELATED"/>
    <property type="match status" value="1"/>
</dbReference>
<keyword evidence="5" id="KW-1003">Cell membrane</keyword>
<dbReference type="InterPro" id="IPR051598">
    <property type="entry name" value="TSUP/Inactive_protease-like"/>
</dbReference>
<dbReference type="Proteomes" id="UP001595812">
    <property type="component" value="Unassembled WGS sequence"/>
</dbReference>
<feature type="transmembrane region" description="Helical" evidence="5">
    <location>
        <begin position="152"/>
        <end position="185"/>
    </location>
</feature>
<evidence type="ECO:0000313" key="7">
    <source>
        <dbReference type="Proteomes" id="UP001595812"/>
    </source>
</evidence>
<dbReference type="Pfam" id="PF01925">
    <property type="entry name" value="TauE"/>
    <property type="match status" value="1"/>
</dbReference>
<sequence>MELLEILGYIGALIAGIVMGLIGGGGSILSVPILVYLMGINPITATAYSLFMVGASSAVGAIKNFFKGQVDLKTTFIFAIPALTSVFLTRRYLVPLLPDVMFTIGDFEVTNNIFIMLFFAVIMIASSISMIKKEKPIVEKESQDSPTYNFPVIAMQGLAVGIITGFVGAGGGFLNIPVLVLVIGLSMKKAIGTSLAIIAIKSLIGFLGDITNIDIEWPFLLIFTGISIIGIFIGVYLSKFISGKKLKKGFGYFILVMATYIIYKELF</sequence>
<dbReference type="EMBL" id="JBHSAT010000023">
    <property type="protein sequence ID" value="MFC3878353.1"/>
    <property type="molecule type" value="Genomic_DNA"/>
</dbReference>
<evidence type="ECO:0000256" key="5">
    <source>
        <dbReference type="RuleBase" id="RU363041"/>
    </source>
</evidence>
<name>A0ABV8AJY2_9FLAO</name>
<comment type="subcellular location">
    <subcellularLocation>
        <location evidence="5">Cell membrane</location>
        <topology evidence="5">Multi-pass membrane protein</topology>
    </subcellularLocation>
    <subcellularLocation>
        <location evidence="1">Membrane</location>
        <topology evidence="1">Multi-pass membrane protein</topology>
    </subcellularLocation>
</comment>
<gene>
    <name evidence="6" type="ORF">ACFOSX_14025</name>
</gene>
<evidence type="ECO:0000256" key="2">
    <source>
        <dbReference type="ARBA" id="ARBA00022692"/>
    </source>
</evidence>
<protein>
    <recommendedName>
        <fullName evidence="5">Probable membrane transporter protein</fullName>
    </recommendedName>
</protein>
<keyword evidence="2 5" id="KW-0812">Transmembrane</keyword>
<dbReference type="InterPro" id="IPR002781">
    <property type="entry name" value="TM_pro_TauE-like"/>
</dbReference>
<keyword evidence="4 5" id="KW-0472">Membrane</keyword>
<evidence type="ECO:0000256" key="1">
    <source>
        <dbReference type="ARBA" id="ARBA00004141"/>
    </source>
</evidence>
<comment type="caution">
    <text evidence="6">The sequence shown here is derived from an EMBL/GenBank/DDBJ whole genome shotgun (WGS) entry which is preliminary data.</text>
</comment>
<feature type="transmembrane region" description="Helical" evidence="5">
    <location>
        <begin position="217"/>
        <end position="237"/>
    </location>
</feature>
<evidence type="ECO:0000256" key="3">
    <source>
        <dbReference type="ARBA" id="ARBA00022989"/>
    </source>
</evidence>
<evidence type="ECO:0000256" key="4">
    <source>
        <dbReference type="ARBA" id="ARBA00023136"/>
    </source>
</evidence>
<dbReference type="PANTHER" id="PTHR43701:SF2">
    <property type="entry name" value="MEMBRANE TRANSPORTER PROTEIN YJNA-RELATED"/>
    <property type="match status" value="1"/>
</dbReference>
<keyword evidence="3 5" id="KW-1133">Transmembrane helix</keyword>
<reference evidence="7" key="1">
    <citation type="journal article" date="2019" name="Int. J. Syst. Evol. Microbiol.">
        <title>The Global Catalogue of Microorganisms (GCM) 10K type strain sequencing project: providing services to taxonomists for standard genome sequencing and annotation.</title>
        <authorList>
            <consortium name="The Broad Institute Genomics Platform"/>
            <consortium name="The Broad Institute Genome Sequencing Center for Infectious Disease"/>
            <person name="Wu L."/>
            <person name="Ma J."/>
        </authorList>
    </citation>
    <scope>NUCLEOTIDE SEQUENCE [LARGE SCALE GENOMIC DNA]</scope>
    <source>
        <strain evidence="7">CECT 8979</strain>
    </source>
</reference>
<feature type="transmembrane region" description="Helical" evidence="5">
    <location>
        <begin position="113"/>
        <end position="131"/>
    </location>
</feature>
<accession>A0ABV8AJY2</accession>
<organism evidence="6 7">
    <name type="scientific">Winogradskyella maritima</name>
    <dbReference type="NCBI Taxonomy" id="1517766"/>
    <lineage>
        <taxon>Bacteria</taxon>
        <taxon>Pseudomonadati</taxon>
        <taxon>Bacteroidota</taxon>
        <taxon>Flavobacteriia</taxon>
        <taxon>Flavobacteriales</taxon>
        <taxon>Flavobacteriaceae</taxon>
        <taxon>Winogradskyella</taxon>
    </lineage>
</organism>
<feature type="transmembrane region" description="Helical" evidence="5">
    <location>
        <begin position="43"/>
        <end position="62"/>
    </location>
</feature>
<evidence type="ECO:0000313" key="6">
    <source>
        <dbReference type="EMBL" id="MFC3878353.1"/>
    </source>
</evidence>
<feature type="transmembrane region" description="Helical" evidence="5">
    <location>
        <begin position="7"/>
        <end position="37"/>
    </location>
</feature>
<feature type="transmembrane region" description="Helical" evidence="5">
    <location>
        <begin position="249"/>
        <end position="266"/>
    </location>
</feature>
<proteinExistence type="inferred from homology"/>
<dbReference type="RefSeq" id="WP_386102546.1">
    <property type="nucleotide sequence ID" value="NZ_JBHSAT010000023.1"/>
</dbReference>